<sequence>MDQAQADTASINWKDYGEVRNKIESAYANSTADEEIPLFNKILMALKLSDIAN</sequence>
<organism evidence="1 2">
    <name type="scientific">Legionella sainthelensi</name>
    <dbReference type="NCBI Taxonomy" id="28087"/>
    <lineage>
        <taxon>Bacteria</taxon>
        <taxon>Pseudomonadati</taxon>
        <taxon>Pseudomonadota</taxon>
        <taxon>Gammaproteobacteria</taxon>
        <taxon>Legionellales</taxon>
        <taxon>Legionellaceae</taxon>
        <taxon>Legionella</taxon>
    </lineage>
</organism>
<dbReference type="Proteomes" id="UP000054621">
    <property type="component" value="Unassembled WGS sequence"/>
</dbReference>
<evidence type="ECO:0000313" key="1">
    <source>
        <dbReference type="EMBL" id="KTD57834.1"/>
    </source>
</evidence>
<dbReference type="PATRIC" id="fig|28087.4.peg.1773"/>
<name>A0A0W0YLQ8_9GAMM</name>
<dbReference type="EMBL" id="LNYV01000018">
    <property type="protein sequence ID" value="KTD57834.1"/>
    <property type="molecule type" value="Genomic_DNA"/>
</dbReference>
<evidence type="ECO:0000313" key="2">
    <source>
        <dbReference type="Proteomes" id="UP000054621"/>
    </source>
</evidence>
<gene>
    <name evidence="1" type="ORF">Lsai_1656</name>
</gene>
<comment type="caution">
    <text evidence="1">The sequence shown here is derived from an EMBL/GenBank/DDBJ whole genome shotgun (WGS) entry which is preliminary data.</text>
</comment>
<reference evidence="1 2" key="1">
    <citation type="submission" date="2015-11" db="EMBL/GenBank/DDBJ databases">
        <title>Genomic analysis of 38 Legionella species identifies large and diverse effector repertoires.</title>
        <authorList>
            <person name="Burstein D."/>
            <person name="Amaro F."/>
            <person name="Zusman T."/>
            <person name="Lifshitz Z."/>
            <person name="Cohen O."/>
            <person name="Gilbert J.A."/>
            <person name="Pupko T."/>
            <person name="Shuman H.A."/>
            <person name="Segal G."/>
        </authorList>
    </citation>
    <scope>NUCLEOTIDE SEQUENCE [LARGE SCALE GENOMIC DNA]</scope>
    <source>
        <strain evidence="1 2">Mt.St.Helens-4</strain>
    </source>
</reference>
<protein>
    <submittedName>
        <fullName evidence="1">Uncharacterized protein</fullName>
    </submittedName>
</protein>
<dbReference type="AlphaFoldDB" id="A0A0W0YLQ8"/>
<accession>A0A0W0YLQ8</accession>
<proteinExistence type="predicted"/>
<dbReference type="STRING" id="28087.Lsai_1656"/>
<dbReference type="RefSeq" id="WP_155833984.1">
    <property type="nucleotide sequence ID" value="NZ_CAAAJE010000050.1"/>
</dbReference>